<dbReference type="Proteomes" id="UP000242414">
    <property type="component" value="Unassembled WGS sequence"/>
</dbReference>
<evidence type="ECO:0000256" key="1">
    <source>
        <dbReference type="SAM" id="Phobius"/>
    </source>
</evidence>
<evidence type="ECO:0008006" key="3">
    <source>
        <dbReference type="Google" id="ProtNLM"/>
    </source>
</evidence>
<feature type="transmembrane region" description="Helical" evidence="1">
    <location>
        <begin position="56"/>
        <end position="77"/>
    </location>
</feature>
<name>A0A1X0R4P2_RHIZD</name>
<keyword evidence="1" id="KW-1133">Transmembrane helix</keyword>
<dbReference type="AlphaFoldDB" id="A0A1X0R4P2"/>
<dbReference type="EMBL" id="KV921912">
    <property type="protein sequence ID" value="ORE06987.1"/>
    <property type="molecule type" value="Genomic_DNA"/>
</dbReference>
<proteinExistence type="predicted"/>
<keyword evidence="1" id="KW-0812">Transmembrane</keyword>
<accession>A0A1X0R4P2</accession>
<keyword evidence="1" id="KW-0472">Membrane</keyword>
<dbReference type="VEuPathDB" id="FungiDB:BCV72DRAFT_206370"/>
<evidence type="ECO:0000313" key="2">
    <source>
        <dbReference type="EMBL" id="ORE06987.1"/>
    </source>
</evidence>
<sequence length="109" mass="12247">MSDKREPLKIELKNYQPTDEERQVMRSAMFRFITPMLLGAAALGYSTAVIGKSRKWRYSTIATFLGVNTGILCGAMLGADRGMNKLREGLPQDSKLLGMIHQLDELKKQ</sequence>
<dbReference type="OrthoDB" id="2261101at2759"/>
<reference evidence="2" key="1">
    <citation type="journal article" date="2016" name="Proc. Natl. Acad. Sci. U.S.A.">
        <title>Lipid metabolic changes in an early divergent fungus govern the establishment of a mutualistic symbiosis with endobacteria.</title>
        <authorList>
            <person name="Lastovetsky O.A."/>
            <person name="Gaspar M.L."/>
            <person name="Mondo S.J."/>
            <person name="LaButti K.M."/>
            <person name="Sandor L."/>
            <person name="Grigoriev I.V."/>
            <person name="Henry S.A."/>
            <person name="Pawlowska T.E."/>
        </authorList>
    </citation>
    <scope>NUCLEOTIDE SEQUENCE [LARGE SCALE GENOMIC DNA]</scope>
    <source>
        <strain evidence="2">ATCC 52814</strain>
    </source>
</reference>
<protein>
    <recommendedName>
        <fullName evidence="3">HIG1 domain-containing protein</fullName>
    </recommendedName>
</protein>
<organism evidence="2">
    <name type="scientific">Rhizopus microsporus var. microsporus</name>
    <dbReference type="NCBI Taxonomy" id="86635"/>
    <lineage>
        <taxon>Eukaryota</taxon>
        <taxon>Fungi</taxon>
        <taxon>Fungi incertae sedis</taxon>
        <taxon>Mucoromycota</taxon>
        <taxon>Mucoromycotina</taxon>
        <taxon>Mucoromycetes</taxon>
        <taxon>Mucorales</taxon>
        <taxon>Mucorineae</taxon>
        <taxon>Rhizopodaceae</taxon>
        <taxon>Rhizopus</taxon>
    </lineage>
</organism>
<feature type="transmembrane region" description="Helical" evidence="1">
    <location>
        <begin position="32"/>
        <end position="50"/>
    </location>
</feature>
<gene>
    <name evidence="2" type="ORF">BCV72DRAFT_206370</name>
</gene>